<gene>
    <name evidence="1" type="ORF">KSZ_11010</name>
</gene>
<dbReference type="EMBL" id="BNJJ01000003">
    <property type="protein sequence ID" value="GHO83095.1"/>
    <property type="molecule type" value="Genomic_DNA"/>
</dbReference>
<protein>
    <submittedName>
        <fullName evidence="1">Uncharacterized protein</fullName>
    </submittedName>
</protein>
<evidence type="ECO:0000313" key="2">
    <source>
        <dbReference type="Proteomes" id="UP000635565"/>
    </source>
</evidence>
<organism evidence="1 2">
    <name type="scientific">Dictyobacter formicarum</name>
    <dbReference type="NCBI Taxonomy" id="2778368"/>
    <lineage>
        <taxon>Bacteria</taxon>
        <taxon>Bacillati</taxon>
        <taxon>Chloroflexota</taxon>
        <taxon>Ktedonobacteria</taxon>
        <taxon>Ktedonobacterales</taxon>
        <taxon>Dictyobacteraceae</taxon>
        <taxon>Dictyobacter</taxon>
    </lineage>
</organism>
<comment type="caution">
    <text evidence="1">The sequence shown here is derived from an EMBL/GenBank/DDBJ whole genome shotgun (WGS) entry which is preliminary data.</text>
</comment>
<dbReference type="Proteomes" id="UP000635565">
    <property type="component" value="Unassembled WGS sequence"/>
</dbReference>
<proteinExistence type="predicted"/>
<evidence type="ECO:0000313" key="1">
    <source>
        <dbReference type="EMBL" id="GHO83095.1"/>
    </source>
</evidence>
<reference evidence="1 2" key="1">
    <citation type="journal article" date="2021" name="Int. J. Syst. Evol. Microbiol.">
        <title>Reticulibacter mediterranei gen. nov., sp. nov., within the new family Reticulibacteraceae fam. nov., and Ktedonospora formicarum gen. nov., sp. nov., Ktedonobacter robiniae sp. nov., Dictyobacter formicarum sp. nov. and Dictyobacter arantiisoli sp. nov., belonging to the class Ktedonobacteria.</title>
        <authorList>
            <person name="Yabe S."/>
            <person name="Zheng Y."/>
            <person name="Wang C.M."/>
            <person name="Sakai Y."/>
            <person name="Abe K."/>
            <person name="Yokota A."/>
            <person name="Donadio S."/>
            <person name="Cavaletti L."/>
            <person name="Monciardini P."/>
        </authorList>
    </citation>
    <scope>NUCLEOTIDE SEQUENCE [LARGE SCALE GENOMIC DNA]</scope>
    <source>
        <strain evidence="1 2">SOSP1-9</strain>
    </source>
</reference>
<keyword evidence="2" id="KW-1185">Reference proteome</keyword>
<name>A0ABQ3VAW6_9CHLR</name>
<dbReference type="RefSeq" id="WP_201360744.1">
    <property type="nucleotide sequence ID" value="NZ_BNJJ01000003.1"/>
</dbReference>
<accession>A0ABQ3VAW6</accession>
<sequence>MAELSQTQQWLHKNRENPIVQILTTWITGELQRPMETVENIEIIPNDADAPSEIEIVVDFTDGGRATQKIEIEE</sequence>